<dbReference type="OrthoDB" id="196393at2759"/>
<protein>
    <recommendedName>
        <fullName evidence="5">Protein FAM221B</fullName>
    </recommendedName>
</protein>
<keyword evidence="4" id="KW-1185">Reference proteome</keyword>
<evidence type="ECO:0008006" key="5">
    <source>
        <dbReference type="Google" id="ProtNLM"/>
    </source>
</evidence>
<comment type="caution">
    <text evidence="3">The sequence shown here is derived from an EMBL/GenBank/DDBJ whole genome shotgun (WGS) entry which is preliminary data.</text>
</comment>
<dbReference type="PANTHER" id="PTHR31214">
    <property type="entry name" value="PROTEIN FAM221A-RELATED"/>
    <property type="match status" value="1"/>
</dbReference>
<feature type="compositionally biased region" description="Polar residues" evidence="2">
    <location>
        <begin position="23"/>
        <end position="33"/>
    </location>
</feature>
<evidence type="ECO:0000313" key="4">
    <source>
        <dbReference type="Proteomes" id="UP001046870"/>
    </source>
</evidence>
<reference evidence="3" key="1">
    <citation type="submission" date="2021-01" db="EMBL/GenBank/DDBJ databases">
        <authorList>
            <person name="Zahm M."/>
            <person name="Roques C."/>
            <person name="Cabau C."/>
            <person name="Klopp C."/>
            <person name="Donnadieu C."/>
            <person name="Jouanno E."/>
            <person name="Lampietro C."/>
            <person name="Louis A."/>
            <person name="Herpin A."/>
            <person name="Echchiki A."/>
            <person name="Berthelot C."/>
            <person name="Parey E."/>
            <person name="Roest-Crollius H."/>
            <person name="Braasch I."/>
            <person name="Postlethwait J."/>
            <person name="Bobe J."/>
            <person name="Montfort J."/>
            <person name="Bouchez O."/>
            <person name="Begum T."/>
            <person name="Mejri S."/>
            <person name="Adams A."/>
            <person name="Chen W.-J."/>
            <person name="Guiguen Y."/>
        </authorList>
    </citation>
    <scope>NUCLEOTIDE SEQUENCE</scope>
    <source>
        <strain evidence="3">YG-15Mar2019-1</strain>
        <tissue evidence="3">Brain</tissue>
    </source>
</reference>
<dbReference type="InterPro" id="IPR026755">
    <property type="entry name" value="Fam221a/b"/>
</dbReference>
<dbReference type="Pfam" id="PF14753">
    <property type="entry name" value="FAM221"/>
    <property type="match status" value="1"/>
</dbReference>
<dbReference type="EMBL" id="JAFDVH010000006">
    <property type="protein sequence ID" value="KAG7476570.1"/>
    <property type="molecule type" value="Genomic_DNA"/>
</dbReference>
<evidence type="ECO:0000256" key="1">
    <source>
        <dbReference type="ARBA" id="ARBA00011026"/>
    </source>
</evidence>
<dbReference type="Proteomes" id="UP001046870">
    <property type="component" value="Chromosome 6"/>
</dbReference>
<gene>
    <name evidence="3" type="ORF">MATL_G00084390</name>
</gene>
<name>A0A9D3TFB3_MEGAT</name>
<feature type="region of interest" description="Disordered" evidence="2">
    <location>
        <begin position="1"/>
        <end position="41"/>
    </location>
</feature>
<sequence>MASKDREGKSPSSNGKRREKQNHQQPQPQTDSQPKPGCRDRKGYMVNRIVPVKNGDVVTVAKAMHRRQFGRRVKELFEPEREAAVKAIETGVYVGWRCPGYSWDCFRVGDASKCFCGHRLSDHAPYTGASAQVPCAIPSCGCKAFEFVPSRPEEVGEHWLRKRPGFDAESWRAACRCKHTHEEHAPGVGHACRRRGCRCAHFESSFLCVSCDKHWEEHQTFFDTEDSRKKSGLPYGEAYLPFAEVPTLRNAVLTGREEDE</sequence>
<dbReference type="PANTHER" id="PTHR31214:SF3">
    <property type="entry name" value="PROTEIN FAM221B"/>
    <property type="match status" value="1"/>
</dbReference>
<proteinExistence type="inferred from homology"/>
<comment type="similarity">
    <text evidence="1">Belongs to the FAM221 family.</text>
</comment>
<evidence type="ECO:0000313" key="3">
    <source>
        <dbReference type="EMBL" id="KAG7476570.1"/>
    </source>
</evidence>
<accession>A0A9D3TFB3</accession>
<organism evidence="3 4">
    <name type="scientific">Megalops atlanticus</name>
    <name type="common">Tarpon</name>
    <name type="synonym">Clupea gigantea</name>
    <dbReference type="NCBI Taxonomy" id="7932"/>
    <lineage>
        <taxon>Eukaryota</taxon>
        <taxon>Metazoa</taxon>
        <taxon>Chordata</taxon>
        <taxon>Craniata</taxon>
        <taxon>Vertebrata</taxon>
        <taxon>Euteleostomi</taxon>
        <taxon>Actinopterygii</taxon>
        <taxon>Neopterygii</taxon>
        <taxon>Teleostei</taxon>
        <taxon>Elopiformes</taxon>
        <taxon>Megalopidae</taxon>
        <taxon>Megalops</taxon>
    </lineage>
</organism>
<dbReference type="AlphaFoldDB" id="A0A9D3TFB3"/>
<evidence type="ECO:0000256" key="2">
    <source>
        <dbReference type="SAM" id="MobiDB-lite"/>
    </source>
</evidence>